<keyword evidence="2" id="KW-1185">Reference proteome</keyword>
<evidence type="ECO:0000313" key="1">
    <source>
        <dbReference type="EMBL" id="MFM0104857.1"/>
    </source>
</evidence>
<name>A0ACC7NBN0_9BURK</name>
<dbReference type="Proteomes" id="UP001629235">
    <property type="component" value="Unassembled WGS sequence"/>
</dbReference>
<organism evidence="1 2">
    <name type="scientific">Paraburkholderia rhynchosiae</name>
    <dbReference type="NCBI Taxonomy" id="487049"/>
    <lineage>
        <taxon>Bacteria</taxon>
        <taxon>Pseudomonadati</taxon>
        <taxon>Pseudomonadota</taxon>
        <taxon>Betaproteobacteria</taxon>
        <taxon>Burkholderiales</taxon>
        <taxon>Burkholderiaceae</taxon>
        <taxon>Paraburkholderia</taxon>
    </lineage>
</organism>
<gene>
    <name evidence="1" type="ORF">PQR01_15565</name>
</gene>
<proteinExistence type="predicted"/>
<dbReference type="EMBL" id="JAQQDW010000027">
    <property type="protein sequence ID" value="MFM0104857.1"/>
    <property type="molecule type" value="Genomic_DNA"/>
</dbReference>
<sequence length="1072" mass="117298">MRSIEVPDARSEPSLSIRLLGEIKVTRNGAGVPLPASRRTRALLGYLVSADGEVARSTLCDLLWDGPGDPRAALRWSLSKLRVVVDDASHTRIVADRAHVAFSAADTCIDTLRVQTLLAPGIDRMPLAALEEAARLLRGEFLGGLNLPTCYRFHNWGVGQRERYGRMREAVLRSLVGMSAAEPLVALQYCRELVEADPVSESAHATLVRLLDAAGRCSEAEEHYAYARDLVRRELRTGACAILDEAIRHVRQHPRHRAANADLNSTVPETTGLTVAGQERASANGSMADTVGAAPAKEKQREPASHEDGAFLPPFVGRRQERSMLDGLCQAASPGNRLTLLTGEPGIGKTRLLEYLSEQTQRAGYIVLRGRCYEAEMIRPYGIWIDALRAVSVNELQAAGDNVAPLVCPKAISAAESQGDSGNRERFFAAVVTLLERLCARHRLAIVLDDLQWLDEASAALLHFVLRKLDSQSPVVFAAAARAAGMDDNWWARTLVQSLSRENKLTRVPLTPLAAADVASLLAASGNDIGVDEVLRQSGGNPLYVLELARAETARENGSARTVDALISSRLDPLDRVTRELLTFAAAIGREFSPEQLAELLDRTLGDVLFCVAELERHGLLAPVTETQFDFAHDLVRQTVYRTLSQPHKRAIHHQIARQLLAASTHDPRLYGEVVHHATMADDPRMTARASIDASNHCLRVFAVAEARAVAERGLAHARALPAGGERVHLEIQLLTASLVAAASSGDRQSGSLMQELEQAVREAQALSLHAEAVQGLHSLSWLTQQANDIERTRQVTLEAEREARRADAATRCKQLANTGRCLLELERNLPRARAVLGEASTLAEQLDLRVLELMWGEALLARADGQLDIACARISDAVEQSRLTGDHWREYQCLVWLATLDLEREAYAEVIPLAGSIVTAAQRMGDSGAPYADVIREISALRLGASDPREARFQGLAGLREADDKRHLCYALNEVARVLLDWHCDEAAKAYAAEALQAAEILNSTTEIIVATANLIETTFASGEDERAMHHLLSLRERVGEHWLSPRGEAAIRRLRLRHPMTTTIISTAMK</sequence>
<comment type="caution">
    <text evidence="1">The sequence shown here is derived from an EMBL/GenBank/DDBJ whole genome shotgun (WGS) entry which is preliminary data.</text>
</comment>
<evidence type="ECO:0000313" key="2">
    <source>
        <dbReference type="Proteomes" id="UP001629235"/>
    </source>
</evidence>
<reference evidence="1 2" key="1">
    <citation type="journal article" date="2024" name="Chem. Sci.">
        <title>Discovery of megapolipeptins by genome mining of a Burkholderiales bacteria collection.</title>
        <authorList>
            <person name="Paulo B.S."/>
            <person name="Recchia M.J.J."/>
            <person name="Lee S."/>
            <person name="Fergusson C.H."/>
            <person name="Romanowski S.B."/>
            <person name="Hernandez A."/>
            <person name="Krull N."/>
            <person name="Liu D.Y."/>
            <person name="Cavanagh H."/>
            <person name="Bos A."/>
            <person name="Gray C.A."/>
            <person name="Murphy B.T."/>
            <person name="Linington R.G."/>
            <person name="Eustaquio A.S."/>
        </authorList>
    </citation>
    <scope>NUCLEOTIDE SEQUENCE [LARGE SCALE GENOMIC DNA]</scope>
    <source>
        <strain evidence="1 2">RL18-126-BIB-B</strain>
    </source>
</reference>
<protein>
    <submittedName>
        <fullName evidence="1">AAA family ATPase</fullName>
    </submittedName>
</protein>
<accession>A0ACC7NBN0</accession>